<gene>
    <name evidence="2" type="ORF">H9871_08095</name>
</gene>
<protein>
    <submittedName>
        <fullName evidence="2">Aminoglycoside phosphotransferase family protein</fullName>
    </submittedName>
</protein>
<dbReference type="InterPro" id="IPR011009">
    <property type="entry name" value="Kinase-like_dom_sf"/>
</dbReference>
<dbReference type="Gene3D" id="3.90.1200.10">
    <property type="match status" value="1"/>
</dbReference>
<dbReference type="InterPro" id="IPR002575">
    <property type="entry name" value="Aminoglycoside_PTrfase"/>
</dbReference>
<comment type="caution">
    <text evidence="2">The sequence shown here is derived from an EMBL/GenBank/DDBJ whole genome shotgun (WGS) entry which is preliminary data.</text>
</comment>
<sequence>MSGSPPVTIPRADEALRELAARDPKLPDLPLVLGAERRNASLGFSTVLERLRYKPGASVVAALRADDGSRLWVVSYSDPVKLNKTVRRAERAGAETLPLTAHTLAGPAHADRLLSRTVTRLFGQQAPVFGGADLIRYNPLRRLVLREGSRALKITASAQTRAPAVARALAGRGLSLIVPEHVVGNCWASSWWGDGDLSFKGGAGPARQAGAALAGIHGTPCAQLELPVLDAAAIARTAAAAITTLLPALRERVEALSTRLSGLGEGSSPVLAHGDWSADQALTDGREVRIIDLDRATLAPREYDLGTYLACGGDPALLDGYREAGGRVDDRTLPGWQALAHVQRAAEPFLHGDAVWPRGIERAVARAEEVSPT</sequence>
<accession>A0A9D1UTG5</accession>
<proteinExistence type="predicted"/>
<evidence type="ECO:0000259" key="1">
    <source>
        <dbReference type="Pfam" id="PF01636"/>
    </source>
</evidence>
<evidence type="ECO:0000313" key="2">
    <source>
        <dbReference type="EMBL" id="HIX00093.1"/>
    </source>
</evidence>
<dbReference type="SUPFAM" id="SSF56112">
    <property type="entry name" value="Protein kinase-like (PK-like)"/>
    <property type="match status" value="1"/>
</dbReference>
<name>A0A9D1UTG5_9MICC</name>
<dbReference type="AlphaFoldDB" id="A0A9D1UTG5"/>
<dbReference type="Proteomes" id="UP000824151">
    <property type="component" value="Unassembled WGS sequence"/>
</dbReference>
<reference evidence="2" key="1">
    <citation type="journal article" date="2021" name="PeerJ">
        <title>Extensive microbial diversity within the chicken gut microbiome revealed by metagenomics and culture.</title>
        <authorList>
            <person name="Gilroy R."/>
            <person name="Ravi A."/>
            <person name="Getino M."/>
            <person name="Pursley I."/>
            <person name="Horton D.L."/>
            <person name="Alikhan N.F."/>
            <person name="Baker D."/>
            <person name="Gharbi K."/>
            <person name="Hall N."/>
            <person name="Watson M."/>
            <person name="Adriaenssens E.M."/>
            <person name="Foster-Nyarko E."/>
            <person name="Jarju S."/>
            <person name="Secka A."/>
            <person name="Antonio M."/>
            <person name="Oren A."/>
            <person name="Chaudhuri R.R."/>
            <person name="La Ragione R."/>
            <person name="Hildebrand F."/>
            <person name="Pallen M.J."/>
        </authorList>
    </citation>
    <scope>NUCLEOTIDE SEQUENCE</scope>
    <source>
        <strain evidence="2">ChiHejej3B27-3195</strain>
    </source>
</reference>
<dbReference type="EMBL" id="DXGD01000300">
    <property type="protein sequence ID" value="HIX00093.1"/>
    <property type="molecule type" value="Genomic_DNA"/>
</dbReference>
<organism evidence="2 3">
    <name type="scientific">Candidatus Nesterenkonia stercoripullorum</name>
    <dbReference type="NCBI Taxonomy" id="2838701"/>
    <lineage>
        <taxon>Bacteria</taxon>
        <taxon>Bacillati</taxon>
        <taxon>Actinomycetota</taxon>
        <taxon>Actinomycetes</taxon>
        <taxon>Micrococcales</taxon>
        <taxon>Micrococcaceae</taxon>
        <taxon>Nesterenkonia</taxon>
    </lineage>
</organism>
<dbReference type="Pfam" id="PF01636">
    <property type="entry name" value="APH"/>
    <property type="match status" value="1"/>
</dbReference>
<feature type="domain" description="Aminoglycoside phosphotransferase" evidence="1">
    <location>
        <begin position="206"/>
        <end position="336"/>
    </location>
</feature>
<evidence type="ECO:0000313" key="3">
    <source>
        <dbReference type="Proteomes" id="UP000824151"/>
    </source>
</evidence>
<reference evidence="2" key="2">
    <citation type="submission" date="2021-04" db="EMBL/GenBank/DDBJ databases">
        <authorList>
            <person name="Gilroy R."/>
        </authorList>
    </citation>
    <scope>NUCLEOTIDE SEQUENCE</scope>
    <source>
        <strain evidence="2">ChiHejej3B27-3195</strain>
    </source>
</reference>